<name>A0AAN4ZXW9_9RHOB</name>
<dbReference type="EMBL" id="BNAB01000001">
    <property type="protein sequence ID" value="GHD99088.1"/>
    <property type="molecule type" value="Genomic_DNA"/>
</dbReference>
<evidence type="ECO:0000256" key="3">
    <source>
        <dbReference type="ARBA" id="ARBA00022679"/>
    </source>
</evidence>
<dbReference type="AlphaFoldDB" id="A0AAN4ZXW9"/>
<evidence type="ECO:0000256" key="5">
    <source>
        <dbReference type="ARBA" id="ARBA00023098"/>
    </source>
</evidence>
<protein>
    <submittedName>
        <fullName evidence="6">Cyclopropane-fatty-acyl-phospholipid synthase</fullName>
    </submittedName>
</protein>
<dbReference type="Pfam" id="PF02353">
    <property type="entry name" value="CMAS"/>
    <property type="match status" value="1"/>
</dbReference>
<reference evidence="6" key="1">
    <citation type="journal article" date="2014" name="Int. J. Syst. Evol. Microbiol.">
        <title>Complete genome sequence of Corynebacterium casei LMG S-19264T (=DSM 44701T), isolated from a smear-ripened cheese.</title>
        <authorList>
            <consortium name="US DOE Joint Genome Institute (JGI-PGF)"/>
            <person name="Walter F."/>
            <person name="Albersmeier A."/>
            <person name="Kalinowski J."/>
            <person name="Ruckert C."/>
        </authorList>
    </citation>
    <scope>NUCLEOTIDE SEQUENCE</scope>
    <source>
        <strain evidence="6">CGMCC 1.10859</strain>
    </source>
</reference>
<dbReference type="SUPFAM" id="SSF53335">
    <property type="entry name" value="S-adenosyl-L-methionine-dependent methyltransferases"/>
    <property type="match status" value="1"/>
</dbReference>
<keyword evidence="8" id="KW-1185">Reference proteome</keyword>
<dbReference type="InterPro" id="IPR029063">
    <property type="entry name" value="SAM-dependent_MTases_sf"/>
</dbReference>
<dbReference type="GO" id="GO:0032259">
    <property type="term" value="P:methylation"/>
    <property type="evidence" value="ECO:0007669"/>
    <property type="project" value="UniProtKB-KW"/>
</dbReference>
<dbReference type="InterPro" id="IPR050723">
    <property type="entry name" value="CFA/CMAS"/>
</dbReference>
<gene>
    <name evidence="6" type="ORF">GCM10008024_05210</name>
    <name evidence="7" type="ORF">SAMN05444006_10127</name>
</gene>
<dbReference type="PANTHER" id="PTHR43667">
    <property type="entry name" value="CYCLOPROPANE-FATTY-ACYL-PHOSPHOLIPID SYNTHASE"/>
    <property type="match status" value="1"/>
</dbReference>
<evidence type="ECO:0000313" key="7">
    <source>
        <dbReference type="EMBL" id="SDW00725.1"/>
    </source>
</evidence>
<evidence type="ECO:0000256" key="1">
    <source>
        <dbReference type="ARBA" id="ARBA00010815"/>
    </source>
</evidence>
<dbReference type="PIRSF" id="PIRSF003085">
    <property type="entry name" value="CMAS"/>
    <property type="match status" value="1"/>
</dbReference>
<dbReference type="Gene3D" id="3.40.50.150">
    <property type="entry name" value="Vaccinia Virus protein VP39"/>
    <property type="match status" value="1"/>
</dbReference>
<keyword evidence="2" id="KW-0489">Methyltransferase</keyword>
<keyword evidence="5" id="KW-0443">Lipid metabolism</keyword>
<evidence type="ECO:0000256" key="4">
    <source>
        <dbReference type="ARBA" id="ARBA00022691"/>
    </source>
</evidence>
<dbReference type="InterPro" id="IPR003333">
    <property type="entry name" value="CMAS"/>
</dbReference>
<keyword evidence="4" id="KW-0949">S-adenosyl-L-methionine</keyword>
<reference evidence="7 8" key="2">
    <citation type="submission" date="2016-10" db="EMBL/GenBank/DDBJ databases">
        <authorList>
            <person name="Varghese N."/>
            <person name="Submissions S."/>
        </authorList>
    </citation>
    <scope>NUCLEOTIDE SEQUENCE [LARGE SCALE GENOMIC DNA]</scope>
    <source>
        <strain evidence="7 8">DSM 24802</strain>
    </source>
</reference>
<accession>A0AAN4ZXW9</accession>
<sequence length="412" mass="47391">MWTWLLDRMLSGLVRHGTLIMHMPDGKTLRHGDGGAPTVEVSLTDPALPRKLVLNPDMALGEGYMDGSVVIKDDDLYGMLTLALSNVAAAPRNWREWTMKMHRLMRWIEQFNPASRAKRNVAHHYDLSGELYDLFLDEDRQYSCAYFRDPDYTLEEAQSAKKHHIAKKLLIERGMTVLDIGCGWGGLALTLARDYGAKVLGVTLSEEQYKVAVQRAKDAGLEDQVEFRLCDYRNVSGQFDRIVSVGMFEHVGVPQYRTYFRAVHDRLAPGGIALIHFIGRPTPPGATSPWITKYIFPGGYCPSLSETMAAMEREHLYETDIEIWRLHYAETLKNWHDRFMANIDRAKALYDERFCRMWRYYLIGSELTFRYNGQCVFQIQLAHKQDAVPLTRDYLYVDAAEHSQQVQRRAAE</sequence>
<reference evidence="6" key="3">
    <citation type="submission" date="2023-06" db="EMBL/GenBank/DDBJ databases">
        <authorList>
            <person name="Sun Q."/>
            <person name="Zhou Y."/>
        </authorList>
    </citation>
    <scope>NUCLEOTIDE SEQUENCE</scope>
    <source>
        <strain evidence="6">CGMCC 1.10859</strain>
    </source>
</reference>
<comment type="caution">
    <text evidence="6">The sequence shown here is derived from an EMBL/GenBank/DDBJ whole genome shotgun (WGS) entry which is preliminary data.</text>
</comment>
<dbReference type="Proteomes" id="UP000634647">
    <property type="component" value="Unassembled WGS sequence"/>
</dbReference>
<dbReference type="PANTHER" id="PTHR43667:SF1">
    <property type="entry name" value="CYCLOPROPANE-FATTY-ACYL-PHOSPHOLIPID SYNTHASE"/>
    <property type="match status" value="1"/>
</dbReference>
<evidence type="ECO:0000313" key="8">
    <source>
        <dbReference type="Proteomes" id="UP000199541"/>
    </source>
</evidence>
<dbReference type="EMBL" id="FNOB01000001">
    <property type="protein sequence ID" value="SDW00725.1"/>
    <property type="molecule type" value="Genomic_DNA"/>
</dbReference>
<evidence type="ECO:0000256" key="2">
    <source>
        <dbReference type="ARBA" id="ARBA00022603"/>
    </source>
</evidence>
<dbReference type="Proteomes" id="UP000199541">
    <property type="component" value="Unassembled WGS sequence"/>
</dbReference>
<dbReference type="GO" id="GO:0008610">
    <property type="term" value="P:lipid biosynthetic process"/>
    <property type="evidence" value="ECO:0007669"/>
    <property type="project" value="InterPro"/>
</dbReference>
<organism evidence="6 9">
    <name type="scientific">Allgaiera indica</name>
    <dbReference type="NCBI Taxonomy" id="765699"/>
    <lineage>
        <taxon>Bacteria</taxon>
        <taxon>Pseudomonadati</taxon>
        <taxon>Pseudomonadota</taxon>
        <taxon>Alphaproteobacteria</taxon>
        <taxon>Rhodobacterales</taxon>
        <taxon>Paracoccaceae</taxon>
        <taxon>Allgaiera</taxon>
    </lineage>
</organism>
<keyword evidence="3" id="KW-0808">Transferase</keyword>
<dbReference type="CDD" id="cd02440">
    <property type="entry name" value="AdoMet_MTases"/>
    <property type="match status" value="1"/>
</dbReference>
<evidence type="ECO:0000313" key="6">
    <source>
        <dbReference type="EMBL" id="GHD99088.1"/>
    </source>
</evidence>
<comment type="similarity">
    <text evidence="1">Belongs to the CFA/CMAS family.</text>
</comment>
<dbReference type="RefSeq" id="WP_035839595.1">
    <property type="nucleotide sequence ID" value="NZ_BNAB01000001.1"/>
</dbReference>
<dbReference type="GO" id="GO:0008168">
    <property type="term" value="F:methyltransferase activity"/>
    <property type="evidence" value="ECO:0007669"/>
    <property type="project" value="UniProtKB-KW"/>
</dbReference>
<proteinExistence type="inferred from homology"/>
<evidence type="ECO:0000313" key="9">
    <source>
        <dbReference type="Proteomes" id="UP000634647"/>
    </source>
</evidence>